<dbReference type="SMART" id="SM00965">
    <property type="entry name" value="STN"/>
    <property type="match status" value="1"/>
</dbReference>
<accession>A0A6N8KWJ8</accession>
<dbReference type="PROSITE" id="PS52016">
    <property type="entry name" value="TONB_DEPENDENT_REC_3"/>
    <property type="match status" value="1"/>
</dbReference>
<dbReference type="InterPro" id="IPR012910">
    <property type="entry name" value="Plug_dom"/>
</dbReference>
<dbReference type="RefSeq" id="WP_160367832.1">
    <property type="nucleotide sequence ID" value="NZ_WSQA01000002.1"/>
</dbReference>
<feature type="chain" id="PRO_5027046154" evidence="8">
    <location>
        <begin position="19"/>
        <end position="1091"/>
    </location>
</feature>
<dbReference type="SUPFAM" id="SSF56935">
    <property type="entry name" value="Porins"/>
    <property type="match status" value="1"/>
</dbReference>
<dbReference type="InterPro" id="IPR039426">
    <property type="entry name" value="TonB-dep_rcpt-like"/>
</dbReference>
<dbReference type="NCBIfam" id="TIGR04057">
    <property type="entry name" value="SusC_RagA_signa"/>
    <property type="match status" value="1"/>
</dbReference>
<dbReference type="GO" id="GO:0009279">
    <property type="term" value="C:cell outer membrane"/>
    <property type="evidence" value="ECO:0007669"/>
    <property type="project" value="UniProtKB-SubCell"/>
</dbReference>
<gene>
    <name evidence="10" type="ORF">GQF63_04090</name>
</gene>
<evidence type="ECO:0000256" key="1">
    <source>
        <dbReference type="ARBA" id="ARBA00004571"/>
    </source>
</evidence>
<keyword evidence="8" id="KW-0732">Signal</keyword>
<name>A0A6N8KWJ8_9SPHI</name>
<dbReference type="InterPro" id="IPR023997">
    <property type="entry name" value="TonB-dep_OMP_SusC/RagA_CS"/>
</dbReference>
<dbReference type="EMBL" id="WSQA01000002">
    <property type="protein sequence ID" value="MVZ61194.1"/>
    <property type="molecule type" value="Genomic_DNA"/>
</dbReference>
<keyword evidence="11" id="KW-1185">Reference proteome</keyword>
<dbReference type="OrthoDB" id="1094723at2"/>
<dbReference type="Proteomes" id="UP000435036">
    <property type="component" value="Unassembled WGS sequence"/>
</dbReference>
<comment type="similarity">
    <text evidence="7">Belongs to the TonB-dependent receptor family.</text>
</comment>
<evidence type="ECO:0000313" key="11">
    <source>
        <dbReference type="Proteomes" id="UP000435036"/>
    </source>
</evidence>
<keyword evidence="6 7" id="KW-0998">Cell outer membrane</keyword>
<comment type="caution">
    <text evidence="10">The sequence shown here is derived from an EMBL/GenBank/DDBJ whole genome shotgun (WGS) entry which is preliminary data.</text>
</comment>
<keyword evidence="3 7" id="KW-1134">Transmembrane beta strand</keyword>
<keyword evidence="5 7" id="KW-0472">Membrane</keyword>
<dbReference type="InterPro" id="IPR037066">
    <property type="entry name" value="Plug_dom_sf"/>
</dbReference>
<feature type="domain" description="Secretin/TonB short N-terminal" evidence="9">
    <location>
        <begin position="46"/>
        <end position="97"/>
    </location>
</feature>
<protein>
    <submittedName>
        <fullName evidence="10">SusC/RagA family TonB-linked outer membrane protein</fullName>
    </submittedName>
</protein>
<evidence type="ECO:0000256" key="7">
    <source>
        <dbReference type="PROSITE-ProRule" id="PRU01360"/>
    </source>
</evidence>
<evidence type="ECO:0000256" key="3">
    <source>
        <dbReference type="ARBA" id="ARBA00022452"/>
    </source>
</evidence>
<reference evidence="10 11" key="1">
    <citation type="submission" date="2019-12" db="EMBL/GenBank/DDBJ databases">
        <authorList>
            <person name="Dong K."/>
        </authorList>
    </citation>
    <scope>NUCLEOTIDE SEQUENCE [LARGE SCALE GENOMIC DNA]</scope>
    <source>
        <strain evidence="10 11">JCM 31225</strain>
    </source>
</reference>
<dbReference type="Pfam" id="PF07715">
    <property type="entry name" value="Plug"/>
    <property type="match status" value="1"/>
</dbReference>
<comment type="subcellular location">
    <subcellularLocation>
        <location evidence="1 7">Cell outer membrane</location>
        <topology evidence="1 7">Multi-pass membrane protein</topology>
    </subcellularLocation>
</comment>
<dbReference type="InterPro" id="IPR036942">
    <property type="entry name" value="Beta-barrel_TonB_sf"/>
</dbReference>
<dbReference type="NCBIfam" id="TIGR04056">
    <property type="entry name" value="OMP_RagA_SusC"/>
    <property type="match status" value="1"/>
</dbReference>
<keyword evidence="4 7" id="KW-0812">Transmembrane</keyword>
<evidence type="ECO:0000259" key="9">
    <source>
        <dbReference type="SMART" id="SM00965"/>
    </source>
</evidence>
<keyword evidence="2 7" id="KW-0813">Transport</keyword>
<feature type="signal peptide" evidence="8">
    <location>
        <begin position="1"/>
        <end position="18"/>
    </location>
</feature>
<dbReference type="Gene3D" id="2.40.170.20">
    <property type="entry name" value="TonB-dependent receptor, beta-barrel domain"/>
    <property type="match status" value="1"/>
</dbReference>
<dbReference type="InterPro" id="IPR023996">
    <property type="entry name" value="TonB-dep_OMP_SusC/RagA"/>
</dbReference>
<dbReference type="InterPro" id="IPR011662">
    <property type="entry name" value="Secretin/TonB_short_N"/>
</dbReference>
<evidence type="ECO:0000313" key="10">
    <source>
        <dbReference type="EMBL" id="MVZ61194.1"/>
    </source>
</evidence>
<evidence type="ECO:0000256" key="8">
    <source>
        <dbReference type="SAM" id="SignalP"/>
    </source>
</evidence>
<evidence type="ECO:0000256" key="6">
    <source>
        <dbReference type="ARBA" id="ARBA00023237"/>
    </source>
</evidence>
<organism evidence="10 11">
    <name type="scientific">Sphingobacterium humi</name>
    <dbReference type="NCBI Taxonomy" id="1796905"/>
    <lineage>
        <taxon>Bacteria</taxon>
        <taxon>Pseudomonadati</taxon>
        <taxon>Bacteroidota</taxon>
        <taxon>Sphingobacteriia</taxon>
        <taxon>Sphingobacteriales</taxon>
        <taxon>Sphingobacteriaceae</taxon>
        <taxon>Sphingobacterium</taxon>
    </lineage>
</organism>
<evidence type="ECO:0000256" key="4">
    <source>
        <dbReference type="ARBA" id="ARBA00022692"/>
    </source>
</evidence>
<dbReference type="AlphaFoldDB" id="A0A6N8KWJ8"/>
<evidence type="ECO:0000256" key="5">
    <source>
        <dbReference type="ARBA" id="ARBA00023136"/>
    </source>
</evidence>
<dbReference type="Gene3D" id="2.170.130.10">
    <property type="entry name" value="TonB-dependent receptor, plug domain"/>
    <property type="match status" value="1"/>
</dbReference>
<evidence type="ECO:0000256" key="2">
    <source>
        <dbReference type="ARBA" id="ARBA00022448"/>
    </source>
</evidence>
<sequence>MNHILSLCLALCFQSAVAGTTQRVIITNKETNLDACLQQIKKQTGYNIIYLDNTVDLHAPVKENMKDIPLADALETLLRNQNVSYSIKNKTIALYKEDDDQQRNQRAIQLLVKSEEGLPIAAASIFADENANAVGQTDKNGAINLIVPANCRSLIIRHLNYQEMTLTIDRRSTYNVVLKVKENRLEESVITGIYTRDKESFTGSSATFSGKELKMISNTNVLQALRTLDPSFSIQENNLSGSDPNVMPDVNIRGKTSVIGLRQQFSTDPNQPLFILDGFESSINVIFDLSMDRVESITLLKDAAATAIYGSKAANGVVVVETVKPKSGQLQLSYSNNSSYGFADLTDYNLMDASEKLTFERLAGFYGPIDENGNIIDEMEAVNYNTRLADIKRGVNSYWMNEPLRKAISSRHNLFAEGGDQTVRYGVGFNYGNNQGVMKGSNRQLIGGNVRIIYRLKRFSFSNNFTIDYNKSDNNLVNFSAFSSMNPYYRKYDEFGNILKIVETFPTLTSSTNLYNPMYDFYLKSFNNNQNTDFRNNFDADWRVLNELRLRGRLSFAKGSNKGRVFNSPFASRFENTTSENRGTYNEGNGSSKQFDFDVSSIYGKALGSNRYHNVNAVIGMRANLSSSENSAFTVSGYRDEEYWAPKFAMGYLPGSRPTYSFNDKRSLSFYSNAGYSYRNRYLFDLNFRKDGSSLFAVQNKYTTTWAFGLAWNIHQESFMKPLAKDISLFKLRSSIGTPGNQNFDAYMTMNTYAYNLGYPNPFGLSALISNWGNPHLKWQKTLDQNYGLDLEILNRRLYINFDYFYKTTDPLLIYVEIPTSTGTSQIAQNVGAQKTKGFTGSINYRAIRRDDMLWNINFNVRNMNSTYFDIGNSLDNLNEENKSRNLERYYDGASTTDLWSVKSLGIDPATGREVFEKKDGTQTFVHDYNDEQVLGNSTPLAEGVVGSMFAYKGFSFSANFRYRYGGQIFLNTLYSKVENISTVGLRTNQDKRALYDRWQKPGDESLFKSISLSEISPISSRFMADENTFSCESVSLGYESIDPWTKKLGLSSFQARMYMNEIFRISTVRNERGINYPFARTVSFSISGRF</sequence>
<proteinExistence type="inferred from homology"/>